<accession>A0A399D159</accession>
<keyword evidence="3" id="KW-1185">Reference proteome</keyword>
<feature type="chain" id="PRO_5017443901" description="Porin" evidence="1">
    <location>
        <begin position="23"/>
        <end position="380"/>
    </location>
</feature>
<evidence type="ECO:0008006" key="4">
    <source>
        <dbReference type="Google" id="ProtNLM"/>
    </source>
</evidence>
<dbReference type="Proteomes" id="UP000266441">
    <property type="component" value="Unassembled WGS sequence"/>
</dbReference>
<gene>
    <name evidence="2" type="ORF">D1164_08010</name>
</gene>
<evidence type="ECO:0000313" key="3">
    <source>
        <dbReference type="Proteomes" id="UP000266441"/>
    </source>
</evidence>
<dbReference type="AlphaFoldDB" id="A0A399D159"/>
<protein>
    <recommendedName>
        <fullName evidence="4">Porin</fullName>
    </recommendedName>
</protein>
<dbReference type="EMBL" id="QWET01000005">
    <property type="protein sequence ID" value="RIH65604.1"/>
    <property type="molecule type" value="Genomic_DNA"/>
</dbReference>
<name>A0A399D159_9BACT</name>
<evidence type="ECO:0000256" key="1">
    <source>
        <dbReference type="SAM" id="SignalP"/>
    </source>
</evidence>
<sequence>MNRLKYILLLTILIFNSGENIAQDFLNFKGQLSAYSHFNPNNDFPWWNGGRYIPEAHFEISPKEGRLFDIEASANLYGNIGMESFSHTVSNGKIKPYRMWARYSTNQFELRAGLQKINFGSASILRPLMWFDQLDPRDPLKLTDGVWGLLGRYYFLNNANIWLWILHGNNNPKGWEMIKTNRSVPEVGGRIQFPASTGEVAISYHYRTADSRTLSDAEIQFAKIPEHRVGFDAKFDWVVGCWVEASWTNMGKSMEMFTNQEIMNLGVDYTFGLGNGLTVIYEQLLAAYDEKAFHLSRPATFSLINASYPLGLFDNLSFIIYFDWRNKAAYNFINWQKQFNMLTLYVMGYVNPKNYNIPLQQAAGNLFAGTGIQLMLVFNH</sequence>
<dbReference type="OrthoDB" id="974662at2"/>
<comment type="caution">
    <text evidence="2">The sequence shown here is derived from an EMBL/GenBank/DDBJ whole genome shotgun (WGS) entry which is preliminary data.</text>
</comment>
<organism evidence="2 3">
    <name type="scientific">Mariniphaga sediminis</name>
    <dbReference type="NCBI Taxonomy" id="1628158"/>
    <lineage>
        <taxon>Bacteria</taxon>
        <taxon>Pseudomonadati</taxon>
        <taxon>Bacteroidota</taxon>
        <taxon>Bacteroidia</taxon>
        <taxon>Marinilabiliales</taxon>
        <taxon>Prolixibacteraceae</taxon>
        <taxon>Mariniphaga</taxon>
    </lineage>
</organism>
<evidence type="ECO:0000313" key="2">
    <source>
        <dbReference type="EMBL" id="RIH65604.1"/>
    </source>
</evidence>
<keyword evidence="1" id="KW-0732">Signal</keyword>
<feature type="signal peptide" evidence="1">
    <location>
        <begin position="1"/>
        <end position="22"/>
    </location>
</feature>
<reference evidence="2 3" key="1">
    <citation type="journal article" date="2015" name="Int. J. Syst. Evol. Microbiol.">
        <title>Mariniphaga sediminis sp. nov., isolated from coastal sediment.</title>
        <authorList>
            <person name="Wang F.Q."/>
            <person name="Shen Q.Y."/>
            <person name="Chen G.J."/>
            <person name="Du Z.J."/>
        </authorList>
    </citation>
    <scope>NUCLEOTIDE SEQUENCE [LARGE SCALE GENOMIC DNA]</scope>
    <source>
        <strain evidence="2 3">SY21</strain>
    </source>
</reference>
<proteinExistence type="predicted"/>
<dbReference type="RefSeq" id="WP_119349445.1">
    <property type="nucleotide sequence ID" value="NZ_QWET01000005.1"/>
</dbReference>